<gene>
    <name evidence="10" type="ORF">INF20_03150</name>
</gene>
<keyword evidence="4" id="KW-0949">S-adenosyl-L-methionine</keyword>
<proteinExistence type="predicted"/>
<evidence type="ECO:0000256" key="1">
    <source>
        <dbReference type="ARBA" id="ARBA00011900"/>
    </source>
</evidence>
<comment type="catalytic activity">
    <reaction evidence="7">
        <text>a 2'-deoxyadenosine in DNA + S-adenosyl-L-methionine = an N(6)-methyl-2'-deoxyadenosine in DNA + S-adenosyl-L-homocysteine + H(+)</text>
        <dbReference type="Rhea" id="RHEA:15197"/>
        <dbReference type="Rhea" id="RHEA-COMP:12418"/>
        <dbReference type="Rhea" id="RHEA-COMP:12419"/>
        <dbReference type="ChEBI" id="CHEBI:15378"/>
        <dbReference type="ChEBI" id="CHEBI:57856"/>
        <dbReference type="ChEBI" id="CHEBI:59789"/>
        <dbReference type="ChEBI" id="CHEBI:90615"/>
        <dbReference type="ChEBI" id="CHEBI:90616"/>
        <dbReference type="EC" id="2.1.1.72"/>
    </reaction>
</comment>
<evidence type="ECO:0000256" key="2">
    <source>
        <dbReference type="ARBA" id="ARBA00022603"/>
    </source>
</evidence>
<evidence type="ECO:0000256" key="4">
    <source>
        <dbReference type="ARBA" id="ARBA00022691"/>
    </source>
</evidence>
<keyword evidence="5" id="KW-0680">Restriction system</keyword>
<dbReference type="PANTHER" id="PTHR33841:SF1">
    <property type="entry name" value="DNA METHYLTRANSFERASE A"/>
    <property type="match status" value="1"/>
</dbReference>
<evidence type="ECO:0000259" key="9">
    <source>
        <dbReference type="Pfam" id="PF12950"/>
    </source>
</evidence>
<keyword evidence="11" id="KW-1185">Reference proteome</keyword>
<dbReference type="SUPFAM" id="SSF53335">
    <property type="entry name" value="S-adenosyl-L-methionine-dependent methyltransferases"/>
    <property type="match status" value="1"/>
</dbReference>
<dbReference type="InterPro" id="IPR011639">
    <property type="entry name" value="MethylTrfase_TaqI-like_dom"/>
</dbReference>
<dbReference type="Pfam" id="PF12950">
    <property type="entry name" value="TaqI_C"/>
    <property type="match status" value="1"/>
</dbReference>
<keyword evidence="2 10" id="KW-0489">Methyltransferase</keyword>
<sequence length="1195" mass="138529">MKLEIKRIEEILTSTYENKAYVELIKILFPKMESVNADKFSKTYSSFSSHIEGSSHVGNIKTKDDKKILVLSVQLKKERYVENARSVQRSFAKHLIDNGSADAAIIAFYTPNESKWRLSFVRLDYEIKIENGRLKTQEKITPAKRYSYLVGENEPCHTAISRISGFITAEHFENGFELDELEEVFSVERVTKEFFNLYCEKYYQLQEFLDSCEDFVDESERCGFTSEQFAKKLMGQIVFLYFLQKKGWLGVNTWPTTLTESEYKDVYYTKGAHGKIIKEYLPKMYGNINGEYCLSSKAFDNVDNETEEIIAMHMPRKKTWGDGSQTFLRTLFEFSKKHGGHFYENYLEPLFYDALNRNRGEMGYCTALHCRVPFLSGGLFEALDGYDWKANTFDIPDEIFSNRKDDNDREGDGILDIFDRFNFTISEDEPMEREVAIDPEMLGKVFENLLEIKDRKSKGAFYTPREIVHFMCQESLIQYLIDNLHVSDEAVRNFILYGEYIRDHDAQKDCPEDEMLISDELYNRSLGINKLNEMDELLSNIKIADPAVGSGAFPLGMLNEIVKARQNISRYMAMDMNPNSARFMYATDRSAYSLKYETIKNCIFATDIEPSAVDITQLRLWLSLVIDDEINPNAQTIAEGHKDPLPLPNLECNILCGNSLIDKLDGENLINGSEILGNIGDETQIDFVQTLGEYDAILDKFIKKQEELFKCKDSNEKKAIKREIEDLKNLVVHKQLYSSEELFEKYLETEKMTSKPYVLWQLDFARVFKEKRGFDIVIGNPPYIQLQKTINEETKEKLGDAYSNLGFETFTKTGDIYCLFYEKGYHLLHNNGILTFITSNKWMRAGYGKALREFLSKKTNPILLIDFAGRKIFESATVDVNILMYSKEQNMNHTFACKVDQDCGNNLSVFVQQNQRAISYSASNSWVIISSIEAQIKKKIEEIGTPLEKWNININRGVLTGYNEAFIISTEKKNEIVSADPKSAEIIRPILRGRDINYYACTFAGLWLINTHNGIKEKNIPPINIDDYPAIKKHLDKYQEKLFKRADQGITPYNLRNCVYMDEFFKQKIIYPNMTKYMPFVLDDEQYMTNQKCFIITGEHLPFLTAFFNSSLFKYCFRNSFPELQGGTRELSKIFFEKIPVIRIDEQLNQSFANAVKNIQKEYTDEKAKEIDEMIFDLYELSSAERDEIGFIEIK</sequence>
<dbReference type="RefSeq" id="WP_226384941.1">
    <property type="nucleotide sequence ID" value="NZ_JADCKA010000003.1"/>
</dbReference>
<evidence type="ECO:0000259" key="8">
    <source>
        <dbReference type="Pfam" id="PF07669"/>
    </source>
</evidence>
<dbReference type="InterPro" id="IPR025931">
    <property type="entry name" value="TaqI_C"/>
</dbReference>
<reference evidence="10 11" key="1">
    <citation type="submission" date="2020-10" db="EMBL/GenBank/DDBJ databases">
        <title>ChiBAC.</title>
        <authorList>
            <person name="Zenner C."/>
            <person name="Hitch T.C.A."/>
            <person name="Clavel T."/>
        </authorList>
    </citation>
    <scope>NUCLEOTIDE SEQUENCE [LARGE SCALE GENOMIC DNA]</scope>
    <source>
        <strain evidence="10 11">DSM 108706</strain>
    </source>
</reference>
<dbReference type="PRINTS" id="PR00507">
    <property type="entry name" value="N12N6MTFRASE"/>
</dbReference>
<keyword evidence="3" id="KW-0808">Transferase</keyword>
<accession>A0ABR9QXI4</accession>
<comment type="caution">
    <text evidence="10">The sequence shown here is derived from an EMBL/GenBank/DDBJ whole genome shotgun (WGS) entry which is preliminary data.</text>
</comment>
<dbReference type="EC" id="2.1.1.72" evidence="1"/>
<evidence type="ECO:0000256" key="3">
    <source>
        <dbReference type="ARBA" id="ARBA00022679"/>
    </source>
</evidence>
<evidence type="ECO:0000256" key="6">
    <source>
        <dbReference type="ARBA" id="ARBA00023125"/>
    </source>
</evidence>
<evidence type="ECO:0000313" key="11">
    <source>
        <dbReference type="Proteomes" id="UP001516588"/>
    </source>
</evidence>
<dbReference type="GO" id="GO:0032259">
    <property type="term" value="P:methylation"/>
    <property type="evidence" value="ECO:0007669"/>
    <property type="project" value="UniProtKB-KW"/>
</dbReference>
<evidence type="ECO:0000256" key="5">
    <source>
        <dbReference type="ARBA" id="ARBA00022747"/>
    </source>
</evidence>
<dbReference type="InterPro" id="IPR050953">
    <property type="entry name" value="N4_N6_ade-DNA_methylase"/>
</dbReference>
<dbReference type="InterPro" id="IPR029063">
    <property type="entry name" value="SAM-dependent_MTases_sf"/>
</dbReference>
<evidence type="ECO:0000313" key="10">
    <source>
        <dbReference type="EMBL" id="MBE5035275.1"/>
    </source>
</evidence>
<keyword evidence="6" id="KW-0238">DNA-binding</keyword>
<feature type="domain" description="TaqI-like C-terminal specificity" evidence="9">
    <location>
        <begin position="989"/>
        <end position="1141"/>
    </location>
</feature>
<name>A0ABR9QXI4_9FIRM</name>
<dbReference type="Proteomes" id="UP001516588">
    <property type="component" value="Unassembled WGS sequence"/>
</dbReference>
<organism evidence="10 11">
    <name type="scientific">Gallibacter intestinalis</name>
    <dbReference type="NCBI Taxonomy" id="2779356"/>
    <lineage>
        <taxon>Bacteria</taxon>
        <taxon>Bacillati</taxon>
        <taxon>Bacillota</taxon>
        <taxon>Clostridia</taxon>
        <taxon>Eubacteriales</taxon>
        <taxon>Eubacteriaceae</taxon>
        <taxon>Gallibacter</taxon>
    </lineage>
</organism>
<dbReference type="PANTHER" id="PTHR33841">
    <property type="entry name" value="DNA METHYLTRANSFERASE YEEA-RELATED"/>
    <property type="match status" value="1"/>
</dbReference>
<feature type="domain" description="Type II methyltransferase M.TaqI-like" evidence="8">
    <location>
        <begin position="601"/>
        <end position="873"/>
    </location>
</feature>
<dbReference type="EMBL" id="JADCKA010000003">
    <property type="protein sequence ID" value="MBE5035275.1"/>
    <property type="molecule type" value="Genomic_DNA"/>
</dbReference>
<dbReference type="GO" id="GO:0008168">
    <property type="term" value="F:methyltransferase activity"/>
    <property type="evidence" value="ECO:0007669"/>
    <property type="project" value="UniProtKB-KW"/>
</dbReference>
<protein>
    <recommendedName>
        <fullName evidence="1">site-specific DNA-methyltransferase (adenine-specific)</fullName>
        <ecNumber evidence="1">2.1.1.72</ecNumber>
    </recommendedName>
</protein>
<dbReference type="PROSITE" id="PS00092">
    <property type="entry name" value="N6_MTASE"/>
    <property type="match status" value="1"/>
</dbReference>
<dbReference type="Pfam" id="PF07669">
    <property type="entry name" value="Eco57I"/>
    <property type="match status" value="1"/>
</dbReference>
<evidence type="ECO:0000256" key="7">
    <source>
        <dbReference type="ARBA" id="ARBA00047942"/>
    </source>
</evidence>
<dbReference type="InterPro" id="IPR002052">
    <property type="entry name" value="DNA_methylase_N6_adenine_CS"/>
</dbReference>
<dbReference type="Gene3D" id="3.40.50.150">
    <property type="entry name" value="Vaccinia Virus protein VP39"/>
    <property type="match status" value="1"/>
</dbReference>